<dbReference type="GO" id="GO:0050660">
    <property type="term" value="F:flavin adenine dinucleotide binding"/>
    <property type="evidence" value="ECO:0007669"/>
    <property type="project" value="InterPro"/>
</dbReference>
<dbReference type="VEuPathDB" id="FungiDB:BD410DRAFT_783111"/>
<dbReference type="InterPro" id="IPR013785">
    <property type="entry name" value="Aldolase_TIM"/>
</dbReference>
<dbReference type="InterPro" id="IPR035587">
    <property type="entry name" value="DUS-like_FMN-bd"/>
</dbReference>
<evidence type="ECO:0000256" key="9">
    <source>
        <dbReference type="PIRNR" id="PIRNR006621"/>
    </source>
</evidence>
<feature type="binding site" evidence="11">
    <location>
        <begin position="23"/>
        <end position="25"/>
    </location>
    <ligand>
        <name>FMN</name>
        <dbReference type="ChEBI" id="CHEBI:58210"/>
    </ligand>
</feature>
<dbReference type="Pfam" id="PF01207">
    <property type="entry name" value="Dus"/>
    <property type="match status" value="1"/>
</dbReference>
<evidence type="ECO:0000313" key="14">
    <source>
        <dbReference type="Proteomes" id="UP000294933"/>
    </source>
</evidence>
<keyword evidence="6 9" id="KW-0560">Oxidoreductase</keyword>
<dbReference type="Gene3D" id="3.20.20.70">
    <property type="entry name" value="Aldolase class I"/>
    <property type="match status" value="1"/>
</dbReference>
<evidence type="ECO:0000259" key="12">
    <source>
        <dbReference type="Pfam" id="PF01207"/>
    </source>
</evidence>
<dbReference type="EC" id="1.3.1.-" evidence="9"/>
<evidence type="ECO:0000256" key="3">
    <source>
        <dbReference type="ARBA" id="ARBA00022643"/>
    </source>
</evidence>
<dbReference type="InterPro" id="IPR018517">
    <property type="entry name" value="tRNA_hU_synthase_CS"/>
</dbReference>
<sequence>MTAIHVPPHEMLETFDGINVAAPMVRYSKLPFRHLVSRHECHITHTPMILASEFSRSSNARLSDFSTSVNERGSFLLVEKRSSGPSEESEIGVAAPRRHLVRGSLIAQFAANDPRTFADAVELIFPYVDGVDLNCGCPQEWAYKEQIGCWLLRKPDTVRDIIRAAKARVGSSFPISVKVRVDEDLKHTYNLIQTAIQAGVSHISVHGRTRHQASSIPVSLPSIAFAVEAANGAVPIVANGDAWSLTEAENIREATKASGVMSARGLLANPALFEGHLLTPPKVIQEFVQLATDYGLLFPLFHRHLGYMLEARFTRQEHNYFNSLGSCAGVIDHLRSRGLEW</sequence>
<comment type="cofactor">
    <cofactor evidence="1 9 11">
        <name>FMN</name>
        <dbReference type="ChEBI" id="CHEBI:58210"/>
    </cofactor>
</comment>
<dbReference type="SUPFAM" id="SSF51395">
    <property type="entry name" value="FMN-linked oxidoreductases"/>
    <property type="match status" value="1"/>
</dbReference>
<evidence type="ECO:0000256" key="1">
    <source>
        <dbReference type="ARBA" id="ARBA00001917"/>
    </source>
</evidence>
<keyword evidence="4" id="KW-0507">mRNA processing</keyword>
<comment type="similarity">
    <text evidence="9">Belongs to the dus family.</text>
</comment>
<dbReference type="EMBL" id="ML170160">
    <property type="protein sequence ID" value="TDL26986.1"/>
    <property type="molecule type" value="Genomic_DNA"/>
</dbReference>
<organism evidence="13 14">
    <name type="scientific">Rickenella mellea</name>
    <dbReference type="NCBI Taxonomy" id="50990"/>
    <lineage>
        <taxon>Eukaryota</taxon>
        <taxon>Fungi</taxon>
        <taxon>Dikarya</taxon>
        <taxon>Basidiomycota</taxon>
        <taxon>Agaricomycotina</taxon>
        <taxon>Agaricomycetes</taxon>
        <taxon>Hymenochaetales</taxon>
        <taxon>Rickenellaceae</taxon>
        <taxon>Rickenella</taxon>
    </lineage>
</organism>
<evidence type="ECO:0000256" key="10">
    <source>
        <dbReference type="PIRSR" id="PIRSR006621-1"/>
    </source>
</evidence>
<feature type="binding site" evidence="11">
    <location>
        <position position="206"/>
    </location>
    <ligand>
        <name>FMN</name>
        <dbReference type="ChEBI" id="CHEBI:58210"/>
    </ligand>
</feature>
<gene>
    <name evidence="13" type="ORF">BD410DRAFT_783111</name>
</gene>
<keyword evidence="11" id="KW-0547">Nucleotide-binding</keyword>
<evidence type="ECO:0000256" key="6">
    <source>
        <dbReference type="ARBA" id="ARBA00023002"/>
    </source>
</evidence>
<evidence type="ECO:0000256" key="2">
    <source>
        <dbReference type="ARBA" id="ARBA00022630"/>
    </source>
</evidence>
<evidence type="ECO:0000313" key="13">
    <source>
        <dbReference type="EMBL" id="TDL26986.1"/>
    </source>
</evidence>
<dbReference type="PROSITE" id="PS01136">
    <property type="entry name" value="UPF0034"/>
    <property type="match status" value="1"/>
</dbReference>
<evidence type="ECO:0000256" key="7">
    <source>
        <dbReference type="ARBA" id="ARBA00048342"/>
    </source>
</evidence>
<evidence type="ECO:0000256" key="5">
    <source>
        <dbReference type="ARBA" id="ARBA00022694"/>
    </source>
</evidence>
<evidence type="ECO:0000256" key="8">
    <source>
        <dbReference type="ARBA" id="ARBA00049447"/>
    </source>
</evidence>
<dbReference type="InterPro" id="IPR001269">
    <property type="entry name" value="DUS_fam"/>
</dbReference>
<feature type="domain" description="DUS-like FMN-binding" evidence="12">
    <location>
        <begin position="21"/>
        <end position="311"/>
    </location>
</feature>
<dbReference type="AlphaFoldDB" id="A0A4Y7QHZ8"/>
<reference evidence="13 14" key="1">
    <citation type="submission" date="2018-06" db="EMBL/GenBank/DDBJ databases">
        <title>A transcriptomic atlas of mushroom development highlights an independent origin of complex multicellularity.</title>
        <authorList>
            <consortium name="DOE Joint Genome Institute"/>
            <person name="Krizsan K."/>
            <person name="Almasi E."/>
            <person name="Merenyi Z."/>
            <person name="Sahu N."/>
            <person name="Viragh M."/>
            <person name="Koszo T."/>
            <person name="Mondo S."/>
            <person name="Kiss B."/>
            <person name="Balint B."/>
            <person name="Kues U."/>
            <person name="Barry K."/>
            <person name="Hegedus J.C."/>
            <person name="Henrissat B."/>
            <person name="Johnson J."/>
            <person name="Lipzen A."/>
            <person name="Ohm R."/>
            <person name="Nagy I."/>
            <person name="Pangilinan J."/>
            <person name="Yan J."/>
            <person name="Xiong Y."/>
            <person name="Grigoriev I.V."/>
            <person name="Hibbett D.S."/>
            <person name="Nagy L.G."/>
        </authorList>
    </citation>
    <scope>NUCLEOTIDE SEQUENCE [LARGE SCALE GENOMIC DNA]</scope>
    <source>
        <strain evidence="13 14">SZMC22713</strain>
    </source>
</reference>
<keyword evidence="3 9" id="KW-0288">FMN</keyword>
<proteinExistence type="inferred from homology"/>
<keyword evidence="2 9" id="KW-0285">Flavoprotein</keyword>
<dbReference type="PANTHER" id="PTHR11082">
    <property type="entry name" value="TRNA-DIHYDROURIDINE SYNTHASE"/>
    <property type="match status" value="1"/>
</dbReference>
<comment type="catalytic activity">
    <reaction evidence="7">
        <text>a 5,6-dihydrouridine in mRNA + NAD(+) = a uridine in mRNA + NADH + H(+)</text>
        <dbReference type="Rhea" id="RHEA:69851"/>
        <dbReference type="Rhea" id="RHEA-COMP:14658"/>
        <dbReference type="Rhea" id="RHEA-COMP:17789"/>
        <dbReference type="ChEBI" id="CHEBI:15378"/>
        <dbReference type="ChEBI" id="CHEBI:57540"/>
        <dbReference type="ChEBI" id="CHEBI:57945"/>
        <dbReference type="ChEBI" id="CHEBI:65315"/>
        <dbReference type="ChEBI" id="CHEBI:74443"/>
    </reaction>
    <physiologicalReaction direction="right-to-left" evidence="7">
        <dbReference type="Rhea" id="RHEA:69853"/>
    </physiologicalReaction>
</comment>
<dbReference type="PIRSF" id="PIRSF006621">
    <property type="entry name" value="Dus"/>
    <property type="match status" value="1"/>
</dbReference>
<accession>A0A4Y7QHZ8</accession>
<keyword evidence="5 9" id="KW-0819">tRNA processing</keyword>
<evidence type="ECO:0000256" key="4">
    <source>
        <dbReference type="ARBA" id="ARBA00022664"/>
    </source>
</evidence>
<dbReference type="GO" id="GO:0006397">
    <property type="term" value="P:mRNA processing"/>
    <property type="evidence" value="ECO:0007669"/>
    <property type="project" value="UniProtKB-KW"/>
</dbReference>
<name>A0A4Y7QHZ8_9AGAM</name>
<evidence type="ECO:0000256" key="11">
    <source>
        <dbReference type="PIRSR" id="PIRSR006621-2"/>
    </source>
</evidence>
<comment type="catalytic activity">
    <reaction evidence="8">
        <text>a 5,6-dihydrouridine in mRNA + NADP(+) = a uridine in mRNA + NADPH + H(+)</text>
        <dbReference type="Rhea" id="RHEA:69855"/>
        <dbReference type="Rhea" id="RHEA-COMP:14658"/>
        <dbReference type="Rhea" id="RHEA-COMP:17789"/>
        <dbReference type="ChEBI" id="CHEBI:15378"/>
        <dbReference type="ChEBI" id="CHEBI:57783"/>
        <dbReference type="ChEBI" id="CHEBI:58349"/>
        <dbReference type="ChEBI" id="CHEBI:65315"/>
        <dbReference type="ChEBI" id="CHEBI:74443"/>
    </reaction>
    <physiologicalReaction direction="right-to-left" evidence="8">
        <dbReference type="Rhea" id="RHEA:69857"/>
    </physiologicalReaction>
</comment>
<protein>
    <recommendedName>
        <fullName evidence="9">tRNA-dihydrouridine synthase</fullName>
        <ecNumber evidence="9">1.3.1.-</ecNumber>
    </recommendedName>
</protein>
<dbReference type="STRING" id="50990.A0A4Y7QHZ8"/>
<dbReference type="CDD" id="cd02801">
    <property type="entry name" value="DUS_like_FMN"/>
    <property type="match status" value="1"/>
</dbReference>
<dbReference type="GO" id="GO:0017150">
    <property type="term" value="F:tRNA dihydrouridine synthase activity"/>
    <property type="evidence" value="ECO:0007669"/>
    <property type="project" value="InterPro"/>
</dbReference>
<comment type="function">
    <text evidence="9">Catalyzes the synthesis of dihydrouridine, a modified base found in the D-loop of most tRNAs.</text>
</comment>
<feature type="binding site" evidence="11">
    <location>
        <position position="108"/>
    </location>
    <ligand>
        <name>FMN</name>
        <dbReference type="ChEBI" id="CHEBI:58210"/>
    </ligand>
</feature>
<feature type="binding site" evidence="11">
    <location>
        <begin position="263"/>
        <end position="264"/>
    </location>
    <ligand>
        <name>FMN</name>
        <dbReference type="ChEBI" id="CHEBI:58210"/>
    </ligand>
</feature>
<dbReference type="GO" id="GO:0106414">
    <property type="term" value="F:mRNA dihydrouridine synthase activity"/>
    <property type="evidence" value="ECO:0007669"/>
    <property type="project" value="RHEA"/>
</dbReference>
<dbReference type="PANTHER" id="PTHR11082:SF31">
    <property type="entry name" value="TRNA-DIHYDROURIDINE(20A_20B) SYNTHASE [NAD(P)+]-LIKE"/>
    <property type="match status" value="1"/>
</dbReference>
<dbReference type="OrthoDB" id="9977870at2759"/>
<dbReference type="Proteomes" id="UP000294933">
    <property type="component" value="Unassembled WGS sequence"/>
</dbReference>
<keyword evidence="14" id="KW-1185">Reference proteome</keyword>
<feature type="active site" description="Proton donor" evidence="10">
    <location>
        <position position="137"/>
    </location>
</feature>